<comment type="caution">
    <text evidence="2">The sequence shown here is derived from an EMBL/GenBank/DDBJ whole genome shotgun (WGS) entry which is preliminary data.</text>
</comment>
<dbReference type="AlphaFoldDB" id="A0A5D8ZGS6"/>
<gene>
    <name evidence="2" type="ORF">FW784_00040</name>
</gene>
<evidence type="ECO:0000313" key="2">
    <source>
        <dbReference type="EMBL" id="TZF91864.1"/>
    </source>
</evidence>
<accession>A0A5D8ZGS6</accession>
<reference evidence="2 3" key="1">
    <citation type="submission" date="2019-08" db="EMBL/GenBank/DDBJ databases">
        <title>Draft genome sequence of Lysobacter sp. UKS-15.</title>
        <authorList>
            <person name="Im W.-T."/>
        </authorList>
    </citation>
    <scope>NUCLEOTIDE SEQUENCE [LARGE SCALE GENOMIC DNA]</scope>
    <source>
        <strain evidence="2 3">UKS-15</strain>
    </source>
</reference>
<dbReference type="InterPro" id="IPR021381">
    <property type="entry name" value="DUF3011"/>
</dbReference>
<protein>
    <submittedName>
        <fullName evidence="2">DUF3011 domain-containing protein</fullName>
    </submittedName>
</protein>
<proteinExistence type="predicted"/>
<dbReference type="EMBL" id="VTRV01000001">
    <property type="protein sequence ID" value="TZF91864.1"/>
    <property type="molecule type" value="Genomic_DNA"/>
</dbReference>
<feature type="region of interest" description="Disordered" evidence="1">
    <location>
        <begin position="54"/>
        <end position="74"/>
    </location>
</feature>
<sequence length="283" mass="30548">MTPRERFYAGPAPDRLRSRRAATVGRRLGRGSDMRTAVKVAGMVAVLGLAPGASAAGDVPPDGRPLRCESSDGKTRECSVDATGGARLLRQLSQAPCIEGRTWGRMRRSIWVTQGCRAVFLAFPADGRRGYGVNYGYGNGGRIGQSLKCASEDGRWKHCSADTRGGVDVVRQMSRNQCIRGQSWGIDRSGVWVNGGCRAEFRLGGRDDDESPVEPARFRCESDDGKPRSCGAVGRGGVRLIKQLSHADCVQGRSWGVARGAVWVDQGCRAEFEVTDGVSDGRW</sequence>
<name>A0A5D8ZGS6_9GAMM</name>
<organism evidence="2 3">
    <name type="scientific">Cognatilysobacter lacus</name>
    <dbReference type="NCBI Taxonomy" id="1643323"/>
    <lineage>
        <taxon>Bacteria</taxon>
        <taxon>Pseudomonadati</taxon>
        <taxon>Pseudomonadota</taxon>
        <taxon>Gammaproteobacteria</taxon>
        <taxon>Lysobacterales</taxon>
        <taxon>Lysobacteraceae</taxon>
        <taxon>Cognatilysobacter</taxon>
    </lineage>
</organism>
<dbReference type="Proteomes" id="UP000323164">
    <property type="component" value="Unassembled WGS sequence"/>
</dbReference>
<evidence type="ECO:0000256" key="1">
    <source>
        <dbReference type="SAM" id="MobiDB-lite"/>
    </source>
</evidence>
<dbReference type="OrthoDB" id="6052310at2"/>
<evidence type="ECO:0000313" key="3">
    <source>
        <dbReference type="Proteomes" id="UP000323164"/>
    </source>
</evidence>
<dbReference type="Pfam" id="PF11218">
    <property type="entry name" value="DUF3011"/>
    <property type="match status" value="2"/>
</dbReference>
<feature type="compositionally biased region" description="Basic and acidic residues" evidence="1">
    <location>
        <begin position="64"/>
        <end position="74"/>
    </location>
</feature>
<keyword evidence="3" id="KW-1185">Reference proteome</keyword>